<name>A0A4R8ZIL4_9MICO</name>
<accession>A0A4R8ZIL4</accession>
<dbReference type="EMBL" id="SOGT01000006">
    <property type="protein sequence ID" value="TFD27206.1"/>
    <property type="molecule type" value="Genomic_DNA"/>
</dbReference>
<dbReference type="Proteomes" id="UP000298424">
    <property type="component" value="Unassembled WGS sequence"/>
</dbReference>
<gene>
    <name evidence="1" type="ORF">E3T27_05285</name>
</gene>
<protein>
    <submittedName>
        <fullName evidence="1">Uncharacterized protein</fullName>
    </submittedName>
</protein>
<sequence>MGALSGCMAAPDSAPVTSAAPVAEATATPTDTPPVFASNDEALAAAEDAYSEYQVMSNKIAHEGGAEAQRISEYTVGEVLESELATYERMSTDKIHLVGDLAFDSFTLQSADLSSGDVIAYVCLDVTQTDVIDAAGASVIPAGRPDRYPLQVSLLHDSSANRLFVEKSDSWSGSNFC</sequence>
<dbReference type="AlphaFoldDB" id="A0A4R8ZIL4"/>
<comment type="caution">
    <text evidence="1">The sequence shown here is derived from an EMBL/GenBank/DDBJ whole genome shotgun (WGS) entry which is preliminary data.</text>
</comment>
<organism evidence="1 2">
    <name type="scientific">Cryobacterium lyxosi</name>
    <dbReference type="NCBI Taxonomy" id="1259228"/>
    <lineage>
        <taxon>Bacteria</taxon>
        <taxon>Bacillati</taxon>
        <taxon>Actinomycetota</taxon>
        <taxon>Actinomycetes</taxon>
        <taxon>Micrococcales</taxon>
        <taxon>Microbacteriaceae</taxon>
        <taxon>Cryobacterium</taxon>
    </lineage>
</organism>
<evidence type="ECO:0000313" key="2">
    <source>
        <dbReference type="Proteomes" id="UP000298424"/>
    </source>
</evidence>
<proteinExistence type="predicted"/>
<keyword evidence="2" id="KW-1185">Reference proteome</keyword>
<reference evidence="1 2" key="1">
    <citation type="submission" date="2019-03" db="EMBL/GenBank/DDBJ databases">
        <title>Genomics of glacier-inhabiting Cryobacterium strains.</title>
        <authorList>
            <person name="Liu Q."/>
            <person name="Xin Y.-H."/>
        </authorList>
    </citation>
    <scope>NUCLEOTIDE SEQUENCE [LARGE SCALE GENOMIC DNA]</scope>
    <source>
        <strain evidence="1 2">TMT1-1</strain>
    </source>
</reference>
<evidence type="ECO:0000313" key="1">
    <source>
        <dbReference type="EMBL" id="TFD27206.1"/>
    </source>
</evidence>
<dbReference type="OrthoDB" id="5119803at2"/>